<protein>
    <submittedName>
        <fullName evidence="4">Tetratricopeptide repeat protein</fullName>
    </submittedName>
</protein>
<feature type="transmembrane region" description="Helical" evidence="2">
    <location>
        <begin position="125"/>
        <end position="143"/>
    </location>
</feature>
<name>A0A5P8E4V9_9BACT</name>
<dbReference type="SMART" id="SM00028">
    <property type="entry name" value="TPR"/>
    <property type="match status" value="2"/>
</dbReference>
<feature type="transmembrane region" description="Helical" evidence="2">
    <location>
        <begin position="155"/>
        <end position="175"/>
    </location>
</feature>
<dbReference type="KEGG" id="alq:C7Y71_002295"/>
<dbReference type="InterPro" id="IPR011990">
    <property type="entry name" value="TPR-like_helical_dom_sf"/>
</dbReference>
<reference evidence="4 5" key="1">
    <citation type="submission" date="2018-11" db="EMBL/GenBank/DDBJ databases">
        <authorList>
            <person name="Na S.W."/>
            <person name="Baik M."/>
        </authorList>
    </citation>
    <scope>NUCLEOTIDE SEQUENCE [LARGE SCALE GENOMIC DNA]</scope>
    <source>
        <strain evidence="4 5">E39</strain>
    </source>
</reference>
<dbReference type="PROSITE" id="PS50293">
    <property type="entry name" value="TPR_REGION"/>
    <property type="match status" value="1"/>
</dbReference>
<feature type="chain" id="PRO_5024428043" evidence="3">
    <location>
        <begin position="19"/>
        <end position="246"/>
    </location>
</feature>
<dbReference type="Proteomes" id="UP000249375">
    <property type="component" value="Chromosome"/>
</dbReference>
<dbReference type="EMBL" id="CP033459">
    <property type="protein sequence ID" value="QFQ11948.1"/>
    <property type="molecule type" value="Genomic_DNA"/>
</dbReference>
<gene>
    <name evidence="4" type="ORF">C7Y71_002295</name>
</gene>
<keyword evidence="1" id="KW-0802">TPR repeat</keyword>
<evidence type="ECO:0000256" key="3">
    <source>
        <dbReference type="SAM" id="SignalP"/>
    </source>
</evidence>
<evidence type="ECO:0000313" key="5">
    <source>
        <dbReference type="Proteomes" id="UP000249375"/>
    </source>
</evidence>
<proteinExistence type="predicted"/>
<dbReference type="OrthoDB" id="9776208at2"/>
<dbReference type="Gene3D" id="1.25.40.10">
    <property type="entry name" value="Tetratricopeptide repeat domain"/>
    <property type="match status" value="1"/>
</dbReference>
<feature type="signal peptide" evidence="3">
    <location>
        <begin position="1"/>
        <end position="18"/>
    </location>
</feature>
<keyword evidence="2" id="KW-1133">Transmembrane helix</keyword>
<organism evidence="4 5">
    <name type="scientific">Pseudoprevotella muciniphila</name>
    <dbReference type="NCBI Taxonomy" id="2133944"/>
    <lineage>
        <taxon>Bacteria</taxon>
        <taxon>Pseudomonadati</taxon>
        <taxon>Bacteroidota</taxon>
        <taxon>Bacteroidia</taxon>
        <taxon>Bacteroidales</taxon>
        <taxon>Prevotellaceae</taxon>
        <taxon>Pseudoprevotella</taxon>
    </lineage>
</organism>
<accession>A0A5P8E4V9</accession>
<evidence type="ECO:0000313" key="4">
    <source>
        <dbReference type="EMBL" id="QFQ11948.1"/>
    </source>
</evidence>
<keyword evidence="5" id="KW-1185">Reference proteome</keyword>
<evidence type="ECO:0000256" key="1">
    <source>
        <dbReference type="PROSITE-ProRule" id="PRU00339"/>
    </source>
</evidence>
<dbReference type="Gene3D" id="2.30.30.40">
    <property type="entry name" value="SH3 Domains"/>
    <property type="match status" value="1"/>
</dbReference>
<feature type="repeat" description="TPR" evidence="1">
    <location>
        <begin position="50"/>
        <end position="83"/>
    </location>
</feature>
<dbReference type="Pfam" id="PF13432">
    <property type="entry name" value="TPR_16"/>
    <property type="match status" value="1"/>
</dbReference>
<keyword evidence="2" id="KW-0472">Membrane</keyword>
<keyword evidence="3" id="KW-0732">Signal</keyword>
<dbReference type="RefSeq" id="WP_111898908.1">
    <property type="nucleotide sequence ID" value="NZ_CP033459.1"/>
</dbReference>
<dbReference type="AlphaFoldDB" id="A0A5P8E4V9"/>
<dbReference type="SUPFAM" id="SSF48452">
    <property type="entry name" value="TPR-like"/>
    <property type="match status" value="1"/>
</dbReference>
<sequence>MKKLLTILAFITAVVAVAQTKETGDSALAAKNYEKAIEIYEKVLKTAPTTAAYTNLGNAYYRNKNMPKAILNYQRALKVDASNDVADFNLRVCNAKLQDRFGEPEGLFFITWLSEVISSKSSRAWGGWAIVALVLMLISFAGYRLLSSVRWRKTAFFSMIFFTIMLLTFNVFAAMQAHEASNTQKAVLMKDEKVYDSPSTQAKVQNNLHEGVTVILLTEKNKEGFILVRLPDEKEGWLHAEAIEKV</sequence>
<dbReference type="PROSITE" id="PS50005">
    <property type="entry name" value="TPR"/>
    <property type="match status" value="1"/>
</dbReference>
<dbReference type="InterPro" id="IPR019734">
    <property type="entry name" value="TPR_rpt"/>
</dbReference>
<evidence type="ECO:0000256" key="2">
    <source>
        <dbReference type="SAM" id="Phobius"/>
    </source>
</evidence>
<keyword evidence="2" id="KW-0812">Transmembrane</keyword>